<name>A0A224Y0B1_9HEMI</name>
<sequence length="75" mass="8207">MKAVSILNVFCAASLSFFRPTSHLAIAFSASTLHLVSNGNSSSVHHVFSKGMDDSLSVFFTRSSFTIFLETMFLI</sequence>
<dbReference type="EMBL" id="GFTR01000598">
    <property type="protein sequence ID" value="JAW15828.1"/>
    <property type="molecule type" value="Transcribed_RNA"/>
</dbReference>
<proteinExistence type="predicted"/>
<reference evidence="1" key="1">
    <citation type="journal article" date="2018" name="PLoS Negl. Trop. Dis.">
        <title>An insight into the salivary gland and fat body transcriptome of Panstrongylus lignarius (Hemiptera: Heteroptera), the main vector of Chagas disease in Peru.</title>
        <authorList>
            <person name="Nevoa J.C."/>
            <person name="Mendes M.T."/>
            <person name="da Silva M.V."/>
            <person name="Soares S.C."/>
            <person name="Oliveira C.J.F."/>
            <person name="Ribeiro J.M.C."/>
        </authorList>
    </citation>
    <scope>NUCLEOTIDE SEQUENCE</scope>
</reference>
<dbReference type="AlphaFoldDB" id="A0A224Y0B1"/>
<organism evidence="1">
    <name type="scientific">Panstrongylus lignarius</name>
    <dbReference type="NCBI Taxonomy" id="156445"/>
    <lineage>
        <taxon>Eukaryota</taxon>
        <taxon>Metazoa</taxon>
        <taxon>Ecdysozoa</taxon>
        <taxon>Arthropoda</taxon>
        <taxon>Hexapoda</taxon>
        <taxon>Insecta</taxon>
        <taxon>Pterygota</taxon>
        <taxon>Neoptera</taxon>
        <taxon>Paraneoptera</taxon>
        <taxon>Hemiptera</taxon>
        <taxon>Heteroptera</taxon>
        <taxon>Panheteroptera</taxon>
        <taxon>Cimicomorpha</taxon>
        <taxon>Reduviidae</taxon>
        <taxon>Triatominae</taxon>
        <taxon>Panstrongylus</taxon>
    </lineage>
</organism>
<protein>
    <submittedName>
        <fullName evidence="1">Putative secreted protein</fullName>
    </submittedName>
</protein>
<accession>A0A224Y0B1</accession>
<evidence type="ECO:0000313" key="1">
    <source>
        <dbReference type="EMBL" id="JAW15828.1"/>
    </source>
</evidence>